<evidence type="ECO:0000256" key="4">
    <source>
        <dbReference type="ARBA" id="ARBA00022617"/>
    </source>
</evidence>
<dbReference type="InterPro" id="IPR036909">
    <property type="entry name" value="Cyt_c-like_dom_sf"/>
</dbReference>
<dbReference type="AlphaFoldDB" id="A0A816UKE2"/>
<evidence type="ECO:0000256" key="3">
    <source>
        <dbReference type="ARBA" id="ARBA00022485"/>
    </source>
</evidence>
<dbReference type="GO" id="GO:0005886">
    <property type="term" value="C:plasma membrane"/>
    <property type="evidence" value="ECO:0007669"/>
    <property type="project" value="TreeGrafter"/>
</dbReference>
<dbReference type="Proteomes" id="UP000663842">
    <property type="component" value="Unassembled WGS sequence"/>
</dbReference>
<evidence type="ECO:0000256" key="10">
    <source>
        <dbReference type="SAM" id="Coils"/>
    </source>
</evidence>
<reference evidence="14" key="1">
    <citation type="submission" date="2021-02" db="EMBL/GenBank/DDBJ databases">
        <authorList>
            <person name="Nowell W R."/>
        </authorList>
    </citation>
    <scope>NUCLEOTIDE SEQUENCE</scope>
</reference>
<keyword evidence="8" id="KW-0411">Iron-sulfur</keyword>
<evidence type="ECO:0000259" key="13">
    <source>
        <dbReference type="PROSITE" id="PS51379"/>
    </source>
</evidence>
<gene>
    <name evidence="15" type="ORF">UXM345_LOCUS35349</name>
    <name evidence="14" type="ORF">XDN619_LOCUS21464</name>
</gene>
<dbReference type="PROSITE" id="PS00198">
    <property type="entry name" value="4FE4S_FER_1"/>
    <property type="match status" value="1"/>
</dbReference>
<keyword evidence="7 9" id="KW-0408">Iron</keyword>
<keyword evidence="6" id="KW-0249">Electron transport</keyword>
<dbReference type="GO" id="GO:0051539">
    <property type="term" value="F:4 iron, 4 sulfur cluster binding"/>
    <property type="evidence" value="ECO:0007669"/>
    <property type="project" value="UniProtKB-KW"/>
</dbReference>
<evidence type="ECO:0000313" key="14">
    <source>
        <dbReference type="EMBL" id="CAF2114837.1"/>
    </source>
</evidence>
<feature type="coiled-coil region" evidence="10">
    <location>
        <begin position="272"/>
        <end position="301"/>
    </location>
</feature>
<dbReference type="SUPFAM" id="SSF46626">
    <property type="entry name" value="Cytochrome c"/>
    <property type="match status" value="1"/>
</dbReference>
<dbReference type="Gene3D" id="2.60.40.10">
    <property type="entry name" value="Immunoglobulins"/>
    <property type="match status" value="1"/>
</dbReference>
<feature type="transmembrane region" description="Helical" evidence="11">
    <location>
        <begin position="245"/>
        <end position="263"/>
    </location>
</feature>
<dbReference type="InterPro" id="IPR017896">
    <property type="entry name" value="4Fe4S_Fe-S-bd"/>
</dbReference>
<dbReference type="Gene3D" id="3.30.70.20">
    <property type="match status" value="1"/>
</dbReference>
<keyword evidence="11" id="KW-0472">Membrane</keyword>
<dbReference type="SUPFAM" id="SSF54862">
    <property type="entry name" value="4Fe-4S ferredoxins"/>
    <property type="match status" value="1"/>
</dbReference>
<dbReference type="GO" id="GO:0020037">
    <property type="term" value="F:heme binding"/>
    <property type="evidence" value="ECO:0007669"/>
    <property type="project" value="InterPro"/>
</dbReference>
<dbReference type="EMBL" id="CAJOBF010014279">
    <property type="protein sequence ID" value="CAF4337827.1"/>
    <property type="molecule type" value="Genomic_DNA"/>
</dbReference>
<evidence type="ECO:0000313" key="15">
    <source>
        <dbReference type="EMBL" id="CAF4337827.1"/>
    </source>
</evidence>
<comment type="similarity">
    <text evidence="1">Belongs to the cytochrome c family.</text>
</comment>
<comment type="caution">
    <text evidence="14">The sequence shown here is derived from an EMBL/GenBank/DDBJ whole genome shotgun (WGS) entry which is preliminary data.</text>
</comment>
<evidence type="ECO:0000256" key="6">
    <source>
        <dbReference type="ARBA" id="ARBA00022982"/>
    </source>
</evidence>
<evidence type="ECO:0000259" key="12">
    <source>
        <dbReference type="PROSITE" id="PS51007"/>
    </source>
</evidence>
<dbReference type="InterPro" id="IPR017900">
    <property type="entry name" value="4Fe4S_Fe_S_CS"/>
</dbReference>
<organism evidence="14 16">
    <name type="scientific">Rotaria magnacalcarata</name>
    <dbReference type="NCBI Taxonomy" id="392030"/>
    <lineage>
        <taxon>Eukaryota</taxon>
        <taxon>Metazoa</taxon>
        <taxon>Spiralia</taxon>
        <taxon>Gnathifera</taxon>
        <taxon>Rotifera</taxon>
        <taxon>Eurotatoria</taxon>
        <taxon>Bdelloidea</taxon>
        <taxon>Philodinida</taxon>
        <taxon>Philodinidae</taxon>
        <taxon>Rotaria</taxon>
    </lineage>
</organism>
<keyword evidence="3" id="KW-0004">4Fe-4S</keyword>
<evidence type="ECO:0000256" key="8">
    <source>
        <dbReference type="ARBA" id="ARBA00023014"/>
    </source>
</evidence>
<dbReference type="Pfam" id="PF11614">
    <property type="entry name" value="FixG_C"/>
    <property type="match status" value="1"/>
</dbReference>
<evidence type="ECO:0000256" key="1">
    <source>
        <dbReference type="ARBA" id="ARBA00006488"/>
    </source>
</evidence>
<feature type="transmembrane region" description="Helical" evidence="11">
    <location>
        <begin position="156"/>
        <end position="174"/>
    </location>
</feature>
<dbReference type="Pfam" id="PF13442">
    <property type="entry name" value="Cytochrome_CBB3"/>
    <property type="match status" value="1"/>
</dbReference>
<sequence length="420" mass="46939">MIEEGPLNHLSNFIALLIFTGIFYFVFTWFREQVCIIACPYGRLQGVLLDNKSINVAYDFVRGEKETGRAKFNKNEDRTITGKGDCIDCHQCVNICPTGIDIRNGTQLECTNCTACIDECDTIMENVGLPKGLIRYASEDEIEKNEPFKFTTRMKGYTIVLGILITLFIGLLFLRNDIETTILRLPGQLFQHKGDKISNVYTYKIVNKTVKDYNNIHFELLSHPGTIKRVGNKDFKVIKQGLSEGTLFIEIYLCIAFAAIYLIRFQLLGGDNQEMELKKEMAQAKIDIEEYQKTAPDLMDEKTVVLLTDAPSLAEGKKIFTTNCVACHRADAGGSIGPNLTDDHWILGGGIKNVFHTITNGGRDGKGMVSWKTNGMKPKDIQKVASYVLSLQGSNPKDPKAPDGEVWVDETVKPTVGVKK</sequence>
<evidence type="ECO:0000256" key="5">
    <source>
        <dbReference type="ARBA" id="ARBA00022723"/>
    </source>
</evidence>
<evidence type="ECO:0000256" key="2">
    <source>
        <dbReference type="ARBA" id="ARBA00022448"/>
    </source>
</evidence>
<feature type="transmembrane region" description="Helical" evidence="11">
    <location>
        <begin position="12"/>
        <end position="30"/>
    </location>
</feature>
<dbReference type="PANTHER" id="PTHR30176:SF3">
    <property type="entry name" value="FERREDOXIN-TYPE PROTEIN NAPH"/>
    <property type="match status" value="1"/>
</dbReference>
<evidence type="ECO:0000256" key="7">
    <source>
        <dbReference type="ARBA" id="ARBA00023004"/>
    </source>
</evidence>
<dbReference type="GO" id="GO:0009055">
    <property type="term" value="F:electron transfer activity"/>
    <property type="evidence" value="ECO:0007669"/>
    <property type="project" value="InterPro"/>
</dbReference>
<dbReference type="PROSITE" id="PS51379">
    <property type="entry name" value="4FE4S_FER_2"/>
    <property type="match status" value="1"/>
</dbReference>
<protein>
    <submittedName>
        <fullName evidence="14">Uncharacterized protein</fullName>
    </submittedName>
</protein>
<keyword evidence="11" id="KW-0812">Transmembrane</keyword>
<feature type="domain" description="4Fe-4S ferredoxin-type" evidence="13">
    <location>
        <begin position="77"/>
        <end position="105"/>
    </location>
</feature>
<name>A0A816UKE2_9BILA</name>
<dbReference type="InterPro" id="IPR032879">
    <property type="entry name" value="FixG_C"/>
</dbReference>
<dbReference type="InterPro" id="IPR051684">
    <property type="entry name" value="Electron_Trans/Redox"/>
</dbReference>
<evidence type="ECO:0000256" key="11">
    <source>
        <dbReference type="SAM" id="Phobius"/>
    </source>
</evidence>
<feature type="domain" description="Cytochrome c" evidence="12">
    <location>
        <begin position="311"/>
        <end position="392"/>
    </location>
</feature>
<dbReference type="Proteomes" id="UP000663887">
    <property type="component" value="Unassembled WGS sequence"/>
</dbReference>
<keyword evidence="4 9" id="KW-0349">Heme</keyword>
<keyword evidence="5 9" id="KW-0479">Metal-binding</keyword>
<accession>A0A816UKE2</accession>
<dbReference type="InterPro" id="IPR009056">
    <property type="entry name" value="Cyt_c-like_dom"/>
</dbReference>
<evidence type="ECO:0000256" key="9">
    <source>
        <dbReference type="PROSITE-ProRule" id="PRU00433"/>
    </source>
</evidence>
<dbReference type="PROSITE" id="PS51007">
    <property type="entry name" value="CYTC"/>
    <property type="match status" value="1"/>
</dbReference>
<dbReference type="Pfam" id="PF13746">
    <property type="entry name" value="Fer4_18"/>
    <property type="match status" value="1"/>
</dbReference>
<keyword evidence="10" id="KW-0175">Coiled coil</keyword>
<evidence type="ECO:0000313" key="16">
    <source>
        <dbReference type="Proteomes" id="UP000663887"/>
    </source>
</evidence>
<dbReference type="EMBL" id="CAJNRG010009553">
    <property type="protein sequence ID" value="CAF2114837.1"/>
    <property type="molecule type" value="Genomic_DNA"/>
</dbReference>
<dbReference type="PANTHER" id="PTHR30176">
    <property type="entry name" value="FERREDOXIN-TYPE PROTEIN NAPH"/>
    <property type="match status" value="1"/>
</dbReference>
<dbReference type="GO" id="GO:0046872">
    <property type="term" value="F:metal ion binding"/>
    <property type="evidence" value="ECO:0007669"/>
    <property type="project" value="UniProtKB-KW"/>
</dbReference>
<dbReference type="InterPro" id="IPR013783">
    <property type="entry name" value="Ig-like_fold"/>
</dbReference>
<proteinExistence type="inferred from homology"/>
<dbReference type="Gene3D" id="1.10.760.10">
    <property type="entry name" value="Cytochrome c-like domain"/>
    <property type="match status" value="1"/>
</dbReference>
<keyword evidence="2" id="KW-0813">Transport</keyword>
<keyword evidence="11" id="KW-1133">Transmembrane helix</keyword>